<proteinExistence type="inferred from homology"/>
<dbReference type="GO" id="GO:0005886">
    <property type="term" value="C:plasma membrane"/>
    <property type="evidence" value="ECO:0007669"/>
    <property type="project" value="TreeGrafter"/>
</dbReference>
<dbReference type="PROSITE" id="PS50267">
    <property type="entry name" value="NA_NEUROTRAN_SYMP_3"/>
    <property type="match status" value="1"/>
</dbReference>
<accession>A0A921Z4C4</accession>
<evidence type="ECO:0000256" key="3">
    <source>
        <dbReference type="RuleBase" id="RU003732"/>
    </source>
</evidence>
<feature type="region of interest" description="Disordered" evidence="4">
    <location>
        <begin position="1004"/>
        <end position="1028"/>
    </location>
</feature>
<feature type="compositionally biased region" description="Polar residues" evidence="4">
    <location>
        <begin position="1014"/>
        <end position="1028"/>
    </location>
</feature>
<feature type="transmembrane region" description="Helical" evidence="5">
    <location>
        <begin position="415"/>
        <end position="436"/>
    </location>
</feature>
<protein>
    <recommendedName>
        <fullName evidence="3">Transporter</fullName>
    </recommendedName>
</protein>
<keyword evidence="2" id="KW-1015">Disulfide bond</keyword>
<keyword evidence="3" id="KW-0813">Transport</keyword>
<dbReference type="GO" id="GO:0046872">
    <property type="term" value="F:metal ion binding"/>
    <property type="evidence" value="ECO:0007669"/>
    <property type="project" value="UniProtKB-KW"/>
</dbReference>
<feature type="compositionally biased region" description="Polar residues" evidence="4">
    <location>
        <begin position="915"/>
        <end position="932"/>
    </location>
</feature>
<feature type="compositionally biased region" description="Basic and acidic residues" evidence="4">
    <location>
        <begin position="606"/>
        <end position="626"/>
    </location>
</feature>
<feature type="compositionally biased region" description="Low complexity" evidence="4">
    <location>
        <begin position="1180"/>
        <end position="1210"/>
    </location>
</feature>
<feature type="transmembrane region" description="Helical" evidence="5">
    <location>
        <begin position="343"/>
        <end position="363"/>
    </location>
</feature>
<dbReference type="Pfam" id="PF00209">
    <property type="entry name" value="SNF"/>
    <property type="match status" value="2"/>
</dbReference>
<reference evidence="6" key="2">
    <citation type="submission" date="2020-12" db="EMBL/GenBank/DDBJ databases">
        <authorList>
            <person name="Kanost M."/>
        </authorList>
    </citation>
    <scope>NUCLEOTIDE SEQUENCE</scope>
</reference>
<feature type="compositionally biased region" description="Basic and acidic residues" evidence="4">
    <location>
        <begin position="1224"/>
        <end position="1234"/>
    </location>
</feature>
<feature type="compositionally biased region" description="Polar residues" evidence="4">
    <location>
        <begin position="1136"/>
        <end position="1179"/>
    </location>
</feature>
<dbReference type="InterPro" id="IPR000175">
    <property type="entry name" value="Na/ntran_symport"/>
</dbReference>
<feature type="binding site" evidence="1">
    <location>
        <position position="358"/>
    </location>
    <ligand>
        <name>Na(+)</name>
        <dbReference type="ChEBI" id="CHEBI:29101"/>
        <label>1</label>
    </ligand>
</feature>
<comment type="caution">
    <text evidence="6">The sequence shown here is derived from an EMBL/GenBank/DDBJ whole genome shotgun (WGS) entry which is preliminary data.</text>
</comment>
<dbReference type="EMBL" id="JH668383">
    <property type="protein sequence ID" value="KAG6450099.1"/>
    <property type="molecule type" value="Genomic_DNA"/>
</dbReference>
<feature type="transmembrane region" description="Helical" evidence="5">
    <location>
        <begin position="91"/>
        <end position="111"/>
    </location>
</feature>
<feature type="transmembrane region" description="Helical" evidence="5">
    <location>
        <begin position="251"/>
        <end position="272"/>
    </location>
</feature>
<feature type="transmembrane region" description="Helical" evidence="5">
    <location>
        <begin position="284"/>
        <end position="309"/>
    </location>
</feature>
<dbReference type="AlphaFoldDB" id="A0A921Z4C4"/>
<evidence type="ECO:0000313" key="6">
    <source>
        <dbReference type="EMBL" id="KAG6450099.1"/>
    </source>
</evidence>
<feature type="region of interest" description="Disordered" evidence="4">
    <location>
        <begin position="915"/>
        <end position="989"/>
    </location>
</feature>
<feature type="disulfide bond" evidence="2">
    <location>
        <begin position="138"/>
        <end position="147"/>
    </location>
</feature>
<evidence type="ECO:0000256" key="5">
    <source>
        <dbReference type="SAM" id="Phobius"/>
    </source>
</evidence>
<keyword evidence="5" id="KW-1133">Transmembrane helix</keyword>
<dbReference type="PROSITE" id="PS00610">
    <property type="entry name" value="NA_NEUROTRAN_SYMP_1"/>
    <property type="match status" value="1"/>
</dbReference>
<feature type="binding site" evidence="1">
    <location>
        <position position="29"/>
    </location>
    <ligand>
        <name>Na(+)</name>
        <dbReference type="ChEBI" id="CHEBI:29101"/>
        <label>1</label>
    </ligand>
</feature>
<sequence>MSKVNTNEETAPERGNWTGRFDFLLSLLGYSVGLGNVWRFPYLCYNNGGGAFLIPFTVMLIIAGLPLMFMELSFGQYAALGPVAVYNKFCPLFRGLGYGMVIVSSIVMLYYNLIIAWTIYYMVVSFASIFYQLPWQNCDADWSTKNCYSYEEADECWAKNGTYYLRECYNQSYPNIKEIIALAETALRRPPAEEYFSHSLQVVYFTALFPYVVLVILFFRGVTLPGAANGILFYLTPDFSQLANAQVWGDAAVQIFFALSPAWGGLITLSSYNKFSNNCYIDSLIVAVSNIATSFFAGLVIFSVIGFLAHELNVGVDRVVDQGAGLAFIVYPEVVTRLPVSPLWSILFFVMLLTLGLDSQFALMETVTTAILDRFPNFRQKKVWVVLTVAVFGYLGGLIFTTNSGMYWLQLMDKYAANWSVLIIAIGECILIAWIYGAEKFCRDIQRMIGHQSKLWVFFWSAMWRLITPAALVFILVFNWIEYKPASYGLYVYPMWADAVGWTLGVLPVIVVVAMAVNQICSGPDDLTIMETSQDGGDSTSITSGVENEIKKPCAAVIKSKRNSIKRKVQTLSHESDDAVIEPLLQKEKEKPETVNQSAKFSILKSKTDAQSKDSDKDKLLPDNKAKTSGLPEVSLAPSTKENIFKSQPITTAPLHNHMNTNVFSSIDTTKFSTTTKNQILVEIDGCKQGGFNPSPLIFTTAKIHTDNKTKQMEPVQVTAVPILSTTEIANTGKPKNVAGITQAIPGTSVTKANESFSIANTTATAGKDSKYNIPKTTSEIKIQNTLADRAVNNLLLKDSTKPLAVATDSKFSKSGSNRIEDKLSESQVSSKIGEALKKDYSIKSYQSPISHYADTKSANAVSIPKAPSTETDNITGTSRKPKTEDVITKLDKAIIAKKDTPKQQDGKIDENANASTAAVPQLVSPSVSNIKKSPVDPKKQTDSGPKDKPSKDKASLSGIKQLPRQKNAIVEDTADSILKSKPPGSESLRYSNIKQYSKDIDSEPTKVLRGPNVVSNKTLPKTSANNNLDSTNTKITATSIASKSTSSFTSTVKPTVAVSPQCSVTTGTMPTTTKPTFTKITSTDTKSAAIPTSSFTTISSKPQTTSSTQSSVIPSTGYNKVLTSSTIKPADTAVVTPSNASSKTSGASLVKTTTGDVTPLPTQNVLTTTANGSNLTSISVKPSTTKTVNTSSTSSTSAAKPVTTTPVAKSSASNKKNGPKTNEVNKDSKGLKA</sequence>
<feature type="binding site" evidence="1">
    <location>
        <position position="359"/>
    </location>
    <ligand>
        <name>Na(+)</name>
        <dbReference type="ChEBI" id="CHEBI:29101"/>
        <label>1</label>
    </ligand>
</feature>
<dbReference type="PANTHER" id="PTHR11616:SF313">
    <property type="entry name" value="TRANSPORTER"/>
    <property type="match status" value="1"/>
</dbReference>
<keyword evidence="5" id="KW-0472">Membrane</keyword>
<feature type="region of interest" description="Disordered" evidence="4">
    <location>
        <begin position="583"/>
        <end position="635"/>
    </location>
</feature>
<feature type="transmembrane region" description="Helical" evidence="5">
    <location>
        <begin position="202"/>
        <end position="222"/>
    </location>
</feature>
<keyword evidence="7" id="KW-1185">Reference proteome</keyword>
<feature type="compositionally biased region" description="Polar residues" evidence="4">
    <location>
        <begin position="1211"/>
        <end position="1223"/>
    </location>
</feature>
<feature type="transmembrane region" description="Helical" evidence="5">
    <location>
        <begin position="384"/>
        <end position="409"/>
    </location>
</feature>
<comment type="similarity">
    <text evidence="3">Belongs to the sodium:neurotransmitter symporter (SNF) (TC 2.A.22) family.</text>
</comment>
<feature type="compositionally biased region" description="Basic and acidic residues" evidence="4">
    <location>
        <begin position="934"/>
        <end position="955"/>
    </location>
</feature>
<feature type="transmembrane region" description="Helical" evidence="5">
    <location>
        <begin position="50"/>
        <end position="70"/>
    </location>
</feature>
<name>A0A921Z4C4_MANSE</name>
<gene>
    <name evidence="6" type="ORF">O3G_MSEX006426</name>
</gene>
<evidence type="ECO:0000256" key="1">
    <source>
        <dbReference type="PIRSR" id="PIRSR600175-1"/>
    </source>
</evidence>
<keyword evidence="1" id="KW-0915">Sodium</keyword>
<feature type="binding site" evidence="1">
    <location>
        <position position="36"/>
    </location>
    <ligand>
        <name>Na(+)</name>
        <dbReference type="ChEBI" id="CHEBI:29101"/>
        <label>1</label>
    </ligand>
</feature>
<feature type="binding site" evidence="1">
    <location>
        <position position="32"/>
    </location>
    <ligand>
        <name>Na(+)</name>
        <dbReference type="ChEBI" id="CHEBI:29101"/>
        <label>1</label>
    </ligand>
</feature>
<keyword evidence="3 5" id="KW-0812">Transmembrane</keyword>
<evidence type="ECO:0000313" key="7">
    <source>
        <dbReference type="Proteomes" id="UP000791440"/>
    </source>
</evidence>
<reference evidence="6" key="1">
    <citation type="journal article" date="2016" name="Insect Biochem. Mol. Biol.">
        <title>Multifaceted biological insights from a draft genome sequence of the tobacco hornworm moth, Manduca sexta.</title>
        <authorList>
            <person name="Kanost M.R."/>
            <person name="Arrese E.L."/>
            <person name="Cao X."/>
            <person name="Chen Y.R."/>
            <person name="Chellapilla S."/>
            <person name="Goldsmith M.R."/>
            <person name="Grosse-Wilde E."/>
            <person name="Heckel D.G."/>
            <person name="Herndon N."/>
            <person name="Jiang H."/>
            <person name="Papanicolaou A."/>
            <person name="Qu J."/>
            <person name="Soulages J.L."/>
            <person name="Vogel H."/>
            <person name="Walters J."/>
            <person name="Waterhouse R.M."/>
            <person name="Ahn S.J."/>
            <person name="Almeida F.C."/>
            <person name="An C."/>
            <person name="Aqrawi P."/>
            <person name="Bretschneider A."/>
            <person name="Bryant W.B."/>
            <person name="Bucks S."/>
            <person name="Chao H."/>
            <person name="Chevignon G."/>
            <person name="Christen J.M."/>
            <person name="Clarke D.F."/>
            <person name="Dittmer N.T."/>
            <person name="Ferguson L.C.F."/>
            <person name="Garavelou S."/>
            <person name="Gordon K.H.J."/>
            <person name="Gunaratna R.T."/>
            <person name="Han Y."/>
            <person name="Hauser F."/>
            <person name="He Y."/>
            <person name="Heidel-Fischer H."/>
            <person name="Hirsh A."/>
            <person name="Hu Y."/>
            <person name="Jiang H."/>
            <person name="Kalra D."/>
            <person name="Klinner C."/>
            <person name="Konig C."/>
            <person name="Kovar C."/>
            <person name="Kroll A.R."/>
            <person name="Kuwar S.S."/>
            <person name="Lee S.L."/>
            <person name="Lehman R."/>
            <person name="Li K."/>
            <person name="Li Z."/>
            <person name="Liang H."/>
            <person name="Lovelace S."/>
            <person name="Lu Z."/>
            <person name="Mansfield J.H."/>
            <person name="McCulloch K.J."/>
            <person name="Mathew T."/>
            <person name="Morton B."/>
            <person name="Muzny D.M."/>
            <person name="Neunemann D."/>
            <person name="Ongeri F."/>
            <person name="Pauchet Y."/>
            <person name="Pu L.L."/>
            <person name="Pyrousis I."/>
            <person name="Rao X.J."/>
            <person name="Redding A."/>
            <person name="Roesel C."/>
            <person name="Sanchez-Gracia A."/>
            <person name="Schaack S."/>
            <person name="Shukla A."/>
            <person name="Tetreau G."/>
            <person name="Wang Y."/>
            <person name="Xiong G.H."/>
            <person name="Traut W."/>
            <person name="Walsh T.K."/>
            <person name="Worley K.C."/>
            <person name="Wu D."/>
            <person name="Wu W."/>
            <person name="Wu Y.Q."/>
            <person name="Zhang X."/>
            <person name="Zou Z."/>
            <person name="Zucker H."/>
            <person name="Briscoe A.D."/>
            <person name="Burmester T."/>
            <person name="Clem R.J."/>
            <person name="Feyereisen R."/>
            <person name="Grimmelikhuijzen C.J.P."/>
            <person name="Hamodrakas S.J."/>
            <person name="Hansson B.S."/>
            <person name="Huguet E."/>
            <person name="Jermiin L.S."/>
            <person name="Lan Q."/>
            <person name="Lehman H.K."/>
            <person name="Lorenzen M."/>
            <person name="Merzendorfer H."/>
            <person name="Michalopoulos I."/>
            <person name="Morton D.B."/>
            <person name="Muthukrishnan S."/>
            <person name="Oakeshott J.G."/>
            <person name="Palmer W."/>
            <person name="Park Y."/>
            <person name="Passarelli A.L."/>
            <person name="Rozas J."/>
            <person name="Schwartz L.M."/>
            <person name="Smith W."/>
            <person name="Southgate A."/>
            <person name="Vilcinskas A."/>
            <person name="Vogt R."/>
            <person name="Wang P."/>
            <person name="Werren J."/>
            <person name="Yu X.Q."/>
            <person name="Zhou J.J."/>
            <person name="Brown S.J."/>
            <person name="Scherer S.E."/>
            <person name="Richards S."/>
            <person name="Blissard G.W."/>
        </authorList>
    </citation>
    <scope>NUCLEOTIDE SEQUENCE</scope>
</reference>
<feature type="region of interest" description="Disordered" evidence="4">
    <location>
        <begin position="861"/>
        <end position="886"/>
    </location>
</feature>
<dbReference type="PANTHER" id="PTHR11616">
    <property type="entry name" value="SODIUM/CHLORIDE DEPENDENT TRANSPORTER"/>
    <property type="match status" value="1"/>
</dbReference>
<feature type="region of interest" description="Disordered" evidence="4">
    <location>
        <begin position="1134"/>
        <end position="1234"/>
    </location>
</feature>
<feature type="binding site" evidence="1">
    <location>
        <position position="290"/>
    </location>
    <ligand>
        <name>Na(+)</name>
        <dbReference type="ChEBI" id="CHEBI:29101"/>
        <label>1</label>
    </ligand>
</feature>
<dbReference type="Proteomes" id="UP000791440">
    <property type="component" value="Unassembled WGS sequence"/>
</dbReference>
<feature type="compositionally biased region" description="Polar residues" evidence="4">
    <location>
        <begin position="869"/>
        <end position="879"/>
    </location>
</feature>
<feature type="transmembrane region" description="Helical" evidence="5">
    <location>
        <begin position="457"/>
        <end position="481"/>
    </location>
</feature>
<feature type="binding site" evidence="1">
    <location>
        <position position="355"/>
    </location>
    <ligand>
        <name>Na(+)</name>
        <dbReference type="ChEBI" id="CHEBI:29101"/>
        <label>1</label>
    </ligand>
</feature>
<evidence type="ECO:0000256" key="2">
    <source>
        <dbReference type="PIRSR" id="PIRSR600175-2"/>
    </source>
</evidence>
<dbReference type="GO" id="GO:0015375">
    <property type="term" value="F:glycine:sodium symporter activity"/>
    <property type="evidence" value="ECO:0007669"/>
    <property type="project" value="TreeGrafter"/>
</dbReference>
<keyword evidence="1" id="KW-0479">Metal-binding</keyword>
<keyword evidence="3" id="KW-0769">Symport</keyword>
<organism evidence="6 7">
    <name type="scientific">Manduca sexta</name>
    <name type="common">Tobacco hawkmoth</name>
    <name type="synonym">Tobacco hornworm</name>
    <dbReference type="NCBI Taxonomy" id="7130"/>
    <lineage>
        <taxon>Eukaryota</taxon>
        <taxon>Metazoa</taxon>
        <taxon>Ecdysozoa</taxon>
        <taxon>Arthropoda</taxon>
        <taxon>Hexapoda</taxon>
        <taxon>Insecta</taxon>
        <taxon>Pterygota</taxon>
        <taxon>Neoptera</taxon>
        <taxon>Endopterygota</taxon>
        <taxon>Lepidoptera</taxon>
        <taxon>Glossata</taxon>
        <taxon>Ditrysia</taxon>
        <taxon>Bombycoidea</taxon>
        <taxon>Sphingidae</taxon>
        <taxon>Sphinginae</taxon>
        <taxon>Sphingini</taxon>
        <taxon>Manduca</taxon>
    </lineage>
</organism>
<evidence type="ECO:0000256" key="4">
    <source>
        <dbReference type="SAM" id="MobiDB-lite"/>
    </source>
</evidence>